<evidence type="ECO:0000256" key="11">
    <source>
        <dbReference type="ARBA" id="ARBA00045497"/>
    </source>
</evidence>
<evidence type="ECO:0000256" key="9">
    <source>
        <dbReference type="ARBA" id="ARBA00023136"/>
    </source>
</evidence>
<evidence type="ECO:0000256" key="8">
    <source>
        <dbReference type="ARBA" id="ARBA00023065"/>
    </source>
</evidence>
<proteinExistence type="inferred from homology"/>
<dbReference type="GO" id="GO:0000287">
    <property type="term" value="F:magnesium ion binding"/>
    <property type="evidence" value="ECO:0007669"/>
    <property type="project" value="TreeGrafter"/>
</dbReference>
<dbReference type="FunFam" id="1.20.58.340:FF:000004">
    <property type="entry name" value="Magnesium transport protein CorA"/>
    <property type="match status" value="1"/>
</dbReference>
<evidence type="ECO:0000256" key="1">
    <source>
        <dbReference type="ARBA" id="ARBA00004651"/>
    </source>
</evidence>
<dbReference type="Gene3D" id="3.30.460.20">
    <property type="entry name" value="CorA soluble domain-like"/>
    <property type="match status" value="1"/>
</dbReference>
<accession>A0A1G8VWM9</accession>
<dbReference type="GO" id="GO:0015087">
    <property type="term" value="F:cobalt ion transmembrane transporter activity"/>
    <property type="evidence" value="ECO:0007669"/>
    <property type="project" value="TreeGrafter"/>
</dbReference>
<dbReference type="PANTHER" id="PTHR46494:SF1">
    <property type="entry name" value="CORA FAMILY METAL ION TRANSPORTER (EUROFUNG)"/>
    <property type="match status" value="1"/>
</dbReference>
<name>A0A1G8VWM9_9MICC</name>
<dbReference type="InterPro" id="IPR045861">
    <property type="entry name" value="CorA_cytoplasmic_dom"/>
</dbReference>
<keyword evidence="7" id="KW-1133">Transmembrane helix</keyword>
<keyword evidence="13" id="KW-1185">Reference proteome</keyword>
<evidence type="ECO:0000256" key="10">
    <source>
        <dbReference type="ARBA" id="ARBA00034269"/>
    </source>
</evidence>
<keyword evidence="8" id="KW-0406">Ion transport</keyword>
<dbReference type="SUPFAM" id="SSF143865">
    <property type="entry name" value="CorA soluble domain-like"/>
    <property type="match status" value="1"/>
</dbReference>
<evidence type="ECO:0000313" key="13">
    <source>
        <dbReference type="Proteomes" id="UP000182130"/>
    </source>
</evidence>
<dbReference type="Gene3D" id="1.20.58.340">
    <property type="entry name" value="Magnesium transport protein CorA, transmembrane region"/>
    <property type="match status" value="2"/>
</dbReference>
<evidence type="ECO:0000256" key="2">
    <source>
        <dbReference type="ARBA" id="ARBA00009765"/>
    </source>
</evidence>
<evidence type="ECO:0000313" key="12">
    <source>
        <dbReference type="EMBL" id="SDJ69650.1"/>
    </source>
</evidence>
<keyword evidence="5" id="KW-0812">Transmembrane</keyword>
<evidence type="ECO:0000256" key="7">
    <source>
        <dbReference type="ARBA" id="ARBA00022989"/>
    </source>
</evidence>
<evidence type="ECO:0000256" key="5">
    <source>
        <dbReference type="ARBA" id="ARBA00022692"/>
    </source>
</evidence>
<dbReference type="Pfam" id="PF01544">
    <property type="entry name" value="CorA"/>
    <property type="match status" value="1"/>
</dbReference>
<dbReference type="Proteomes" id="UP000182130">
    <property type="component" value="Unassembled WGS sequence"/>
</dbReference>
<dbReference type="SUPFAM" id="SSF144083">
    <property type="entry name" value="Magnesium transport protein CorA, transmembrane region"/>
    <property type="match status" value="1"/>
</dbReference>
<gene>
    <name evidence="12" type="ORF">SAMN05216555_1156</name>
</gene>
<dbReference type="InterPro" id="IPR045863">
    <property type="entry name" value="CorA_TM1_TM2"/>
</dbReference>
<evidence type="ECO:0000256" key="4">
    <source>
        <dbReference type="ARBA" id="ARBA00022475"/>
    </source>
</evidence>
<comment type="similarity">
    <text evidence="2">Belongs to the CorA metal ion transporter (MIT) (TC 1.A.35) family.</text>
</comment>
<evidence type="ECO:0000256" key="6">
    <source>
        <dbReference type="ARBA" id="ARBA00022842"/>
    </source>
</evidence>
<sequence length="338" mass="38048">MTIVDNAVYVDGRRTADPEGLEETYFLLRQREGMAWIGLYRPDAGELRSVAGEFGLSALAVEDALTGHQRAKLDYYGDILFVVLRPARYLDAEEKVDFGEIHICIGPDFVITVRHAESPDLHKVRQRMESQPEFLALGPDAVLYAILDQVVDEYEPVAAGLENDIDEIEDGLFGGDPEVSRRIYELSRQVIMFQRATGPLTGILQTLAAGTPDHQLAPELVDPLRDVLDHALRLAERINSFRALLQNALMVSATVVAQRQNDEMRRLTESSFAQSEQVKRISSWAAILFAPTLVGTIYGMNFRVMPELDWFFGYPMALGLMVGMGLALYWTFKHNRWI</sequence>
<dbReference type="GO" id="GO:0050897">
    <property type="term" value="F:cobalt ion binding"/>
    <property type="evidence" value="ECO:0007669"/>
    <property type="project" value="TreeGrafter"/>
</dbReference>
<evidence type="ECO:0000256" key="3">
    <source>
        <dbReference type="ARBA" id="ARBA00022448"/>
    </source>
</evidence>
<comment type="function">
    <text evidence="11">Mediates influx of magnesium ions. Alternates between open and closed states. Activated by low cytoplasmic Mg(2+) levels. Inactive when cytoplasmic Mg(2+) levels are high.</text>
</comment>
<dbReference type="GO" id="GO:0015095">
    <property type="term" value="F:magnesium ion transmembrane transporter activity"/>
    <property type="evidence" value="ECO:0007669"/>
    <property type="project" value="TreeGrafter"/>
</dbReference>
<keyword evidence="6" id="KW-0460">Magnesium</keyword>
<dbReference type="CDD" id="cd12830">
    <property type="entry name" value="MtCorA-like"/>
    <property type="match status" value="1"/>
</dbReference>
<comment type="catalytic activity">
    <reaction evidence="10">
        <text>Mg(2+)(in) = Mg(2+)(out)</text>
        <dbReference type="Rhea" id="RHEA:29827"/>
        <dbReference type="ChEBI" id="CHEBI:18420"/>
    </reaction>
</comment>
<protein>
    <submittedName>
        <fullName evidence="12">Magnesium transporter</fullName>
    </submittedName>
</protein>
<dbReference type="EMBL" id="FNEI01000015">
    <property type="protein sequence ID" value="SDJ69650.1"/>
    <property type="molecule type" value="Genomic_DNA"/>
</dbReference>
<dbReference type="AlphaFoldDB" id="A0A1G8VWM9"/>
<dbReference type="GO" id="GO:0005886">
    <property type="term" value="C:plasma membrane"/>
    <property type="evidence" value="ECO:0007669"/>
    <property type="project" value="UniProtKB-SubCell"/>
</dbReference>
<keyword evidence="9" id="KW-0472">Membrane</keyword>
<keyword evidence="3" id="KW-0813">Transport</keyword>
<dbReference type="InterPro" id="IPR002523">
    <property type="entry name" value="MgTranspt_CorA/ZnTranspt_ZntB"/>
</dbReference>
<keyword evidence="4" id="KW-1003">Cell membrane</keyword>
<dbReference type="OrthoDB" id="9803416at2"/>
<dbReference type="PANTHER" id="PTHR46494">
    <property type="entry name" value="CORA FAMILY METAL ION TRANSPORTER (EUROFUNG)"/>
    <property type="match status" value="1"/>
</dbReference>
<organism evidence="12 13">
    <name type="scientific">Arthrobacter cupressi</name>
    <dbReference type="NCBI Taxonomy" id="1045773"/>
    <lineage>
        <taxon>Bacteria</taxon>
        <taxon>Bacillati</taxon>
        <taxon>Actinomycetota</taxon>
        <taxon>Actinomycetes</taxon>
        <taxon>Micrococcales</taxon>
        <taxon>Micrococcaceae</taxon>
        <taxon>Arthrobacter</taxon>
    </lineage>
</organism>
<dbReference type="RefSeq" id="WP_074590610.1">
    <property type="nucleotide sequence ID" value="NZ_FNEI01000015.1"/>
</dbReference>
<comment type="subcellular location">
    <subcellularLocation>
        <location evidence="1">Cell membrane</location>
        <topology evidence="1">Multi-pass membrane protein</topology>
    </subcellularLocation>
</comment>
<reference evidence="13" key="1">
    <citation type="submission" date="2016-10" db="EMBL/GenBank/DDBJ databases">
        <authorList>
            <person name="Varghese N."/>
            <person name="Submissions S."/>
        </authorList>
    </citation>
    <scope>NUCLEOTIDE SEQUENCE [LARGE SCALE GENOMIC DNA]</scope>
    <source>
        <strain evidence="13">CGMCC 1.10783</strain>
    </source>
</reference>